<proteinExistence type="inferred from homology"/>
<evidence type="ECO:0000313" key="18">
    <source>
        <dbReference type="EMBL" id="CCO14918.1"/>
    </source>
</evidence>
<dbReference type="Gene3D" id="3.30.230.10">
    <property type="match status" value="1"/>
</dbReference>
<dbReference type="GO" id="GO:0005524">
    <property type="term" value="F:ATP binding"/>
    <property type="evidence" value="ECO:0007669"/>
    <property type="project" value="UniProtKB-UniRule"/>
</dbReference>
<comment type="cofactor">
    <cofactor evidence="3">
        <name>Mg(2+)</name>
        <dbReference type="ChEBI" id="CHEBI:18420"/>
    </cofactor>
</comment>
<dbReference type="InterPro" id="IPR003594">
    <property type="entry name" value="HATPase_dom"/>
</dbReference>
<gene>
    <name evidence="18" type="ORF">Bathy02g05900</name>
</gene>
<keyword evidence="9 12" id="KW-0799">Topoisomerase</keyword>
<dbReference type="InterPro" id="IPR001154">
    <property type="entry name" value="TopoII_euk"/>
</dbReference>
<evidence type="ECO:0000256" key="2">
    <source>
        <dbReference type="ARBA" id="ARBA00001913"/>
    </source>
</evidence>
<evidence type="ECO:0000256" key="15">
    <source>
        <dbReference type="SAM" id="MobiDB-lite"/>
    </source>
</evidence>
<evidence type="ECO:0000256" key="5">
    <source>
        <dbReference type="ARBA" id="ARBA00022723"/>
    </source>
</evidence>
<feature type="active site" description="O-(5'-phospho-DNA)-tyrosine intermediate" evidence="12">
    <location>
        <position position="815"/>
    </location>
</feature>
<dbReference type="PANTHER" id="PTHR10169:SF38">
    <property type="entry name" value="DNA TOPOISOMERASE 2"/>
    <property type="match status" value="1"/>
</dbReference>
<evidence type="ECO:0000256" key="6">
    <source>
        <dbReference type="ARBA" id="ARBA00022741"/>
    </source>
</evidence>
<dbReference type="Pfam" id="PF00204">
    <property type="entry name" value="DNA_gyraseB"/>
    <property type="match status" value="1"/>
</dbReference>
<dbReference type="Gene3D" id="1.10.268.10">
    <property type="entry name" value="Topoisomerase, domain 3"/>
    <property type="match status" value="1"/>
</dbReference>
<dbReference type="GO" id="GO:0003677">
    <property type="term" value="F:DNA binding"/>
    <property type="evidence" value="ECO:0007669"/>
    <property type="project" value="UniProtKB-UniRule"/>
</dbReference>
<keyword evidence="7 13" id="KW-0067">ATP-binding</keyword>
<dbReference type="Pfam" id="PF02518">
    <property type="entry name" value="HATPase_c"/>
    <property type="match status" value="1"/>
</dbReference>
<dbReference type="CDD" id="cd00187">
    <property type="entry name" value="TOP4c"/>
    <property type="match status" value="1"/>
</dbReference>
<protein>
    <recommendedName>
        <fullName evidence="13">DNA topoisomerase 2</fullName>
        <ecNumber evidence="13">5.6.2.2</ecNumber>
    </recommendedName>
</protein>
<dbReference type="Pfam" id="PF00521">
    <property type="entry name" value="DNA_topoisoIV"/>
    <property type="match status" value="1"/>
</dbReference>
<comment type="subunit">
    <text evidence="13">Homodimer.</text>
</comment>
<dbReference type="PRINTS" id="PR00418">
    <property type="entry name" value="TPI2FAMILY"/>
</dbReference>
<dbReference type="GO" id="GO:0000712">
    <property type="term" value="P:resolution of meiotic recombination intermediates"/>
    <property type="evidence" value="ECO:0007669"/>
    <property type="project" value="TreeGrafter"/>
</dbReference>
<keyword evidence="5" id="KW-0479">Metal-binding</keyword>
<evidence type="ECO:0000256" key="9">
    <source>
        <dbReference type="ARBA" id="ARBA00023029"/>
    </source>
</evidence>
<reference evidence="18 19" key="1">
    <citation type="submission" date="2011-10" db="EMBL/GenBank/DDBJ databases">
        <authorList>
            <person name="Genoscope - CEA"/>
        </authorList>
    </citation>
    <scope>NUCLEOTIDE SEQUENCE [LARGE SCALE GENOMIC DNA]</scope>
    <source>
        <strain evidence="18 19">RCC 1105</strain>
    </source>
</reference>
<dbReference type="PRINTS" id="PR01158">
    <property type="entry name" value="TOPISMRASEII"/>
</dbReference>
<keyword evidence="11 12" id="KW-0413">Isomerase</keyword>
<dbReference type="SMART" id="SM00433">
    <property type="entry name" value="TOP2c"/>
    <property type="match status" value="1"/>
</dbReference>
<keyword evidence="8" id="KW-0460">Magnesium</keyword>
<dbReference type="CDD" id="cd03481">
    <property type="entry name" value="TopoIIA_Trans_ScTopoIIA"/>
    <property type="match status" value="1"/>
</dbReference>
<organism evidence="18 19">
    <name type="scientific">Bathycoccus prasinos</name>
    <dbReference type="NCBI Taxonomy" id="41875"/>
    <lineage>
        <taxon>Eukaryota</taxon>
        <taxon>Viridiplantae</taxon>
        <taxon>Chlorophyta</taxon>
        <taxon>Mamiellophyceae</taxon>
        <taxon>Mamiellales</taxon>
        <taxon>Bathycoccaceae</taxon>
        <taxon>Bathycoccus</taxon>
    </lineage>
</organism>
<dbReference type="Gene3D" id="3.40.50.670">
    <property type="match status" value="1"/>
</dbReference>
<feature type="region of interest" description="Disordered" evidence="15">
    <location>
        <begin position="1227"/>
        <end position="1302"/>
    </location>
</feature>
<comment type="function">
    <text evidence="13">Control of topological states of DNA by transient breakage and subsequent rejoining of DNA strands. Topoisomerase II makes double-strand breaks.</text>
</comment>
<dbReference type="InterPro" id="IPR013759">
    <property type="entry name" value="Topo_IIA_B_C"/>
</dbReference>
<sequence>MADTSMDYSEYSENENSPMPVAKGKKAAVAKKAPLADGNVTAGGGGKTTKKVAIEDIYQKKTQLEHILLRPDTYVGSCEKAEETAWVYDAAENKLVQKTVAFTPGLYKIFDEILVNATDNKVRDPTMKELRVDIDKEKGTISVMNGGKGIPVEMHKEEGVYVPELIFGHLLTSSNYNDNEKKVTGGRNGYGAKLANIFSHEFIVETCDGSRERQYKQVFKNNMSEKGEPIITKCKKSDNWTRITFKPDFEKFGMTELEDDSIALMSKRVYDSAGIIGKNTKIFLNGEQIKVKSFSEYVDMYLQDTENAPKVYEAQGDRWQVCVTVSNTQQFQQCSFVNGICTMKGGTHVANIADGIAGELLKKIQKKEKSCKNLKSFQVKNHLWVFVNAQIENPAFDSQTKETLITKASNFGSKFSVSDKLIKQLMATPLVENIMSWAQFKQSKDLKKTDGVKRLRLTGIPKLDDANNAGGRNSKDCTLILTEGDSAKALAVSGLSIVGRDNYGVFPLRGKLLNVRDASFDQVKNNVEITHIKQILGLQHGKTYDEDSIKTLRYGKLMIMTDQDHDGSHIKGLLINFLHAHFPSLLKIPGFLLEFITPIIKATKGQQTRVFYTLPEYENWKLVNNDGKGWAIKYYKGLGTSTAKEAKEYFAAIELHRKTFCWESDGDGDLIDMSFSKKRVEDRKRWLSAYEEGTFLDQSGETVRYDEFINKELILFSLADLMRSIPSAIDGFKPSQRKVMFSCFKRKLKSDIKVAQLSGYVSEHSAYHHGEASLASTIVNLAQDFVGTNNINLLVPSGQFGTRLQGGKDHASPRYIFTRLAQLARVVFPECDDALLNYNDEDGQKIEPTYYMPVIPTVLINGAEGIGTGWSTSIPNYNARDVISNVRAILNEEEPTQMMPWYRHFKGEITEEIFKGERRFIATGSYHIRDECTLEITELPLRTWTQDYKEFLEELIAPKDKKAPFITDYKEYHTDTSVHFVITMPPANLAKAEEEGIVKKFKLASKISCSNMHAFNEHSIITKYESAEDIMKSFVPLRLKAYEERRQMLIKVAESELKRLANKTRFILAVVEGSLVVNRKKKAELVEELEMMMYDKLPKTKTSASAAAAIVQTDENDIAADESDDANASYDYLLSMPLWNLTLEKVEDLVTEKEEKEAEVALLRGTTDKDLWFTDLDALEENLDQLEDDDVAAEEEMQKQVRAAARNNTKAGQKALAKKKKAIKKKAMDFDSDASDSEIDEDFSDDDFEVTKPKKRAPAKPKAAPVAAAPKAVPVRAAAPAPVVAPAADSDDDDVPQLSLAERLLQKASSGSVQAKRQDSFNFDAVSKMVNEVANEKPATASADKPAATKKATPAKKSAAAAKKPAPAKKKKKAEDSDSDVSFGDDDDDDAEDVVAEVAAKPAARAGRNVQRKSYKVDDSSDDEEESDFDDDEDEEDDFDSDFE</sequence>
<dbReference type="Proteomes" id="UP000198341">
    <property type="component" value="Chromosome 2"/>
</dbReference>
<dbReference type="Pfam" id="PF01751">
    <property type="entry name" value="Toprim"/>
    <property type="match status" value="1"/>
</dbReference>
<evidence type="ECO:0000256" key="10">
    <source>
        <dbReference type="ARBA" id="ARBA00023125"/>
    </source>
</evidence>
<evidence type="ECO:0000313" key="19">
    <source>
        <dbReference type="Proteomes" id="UP000198341"/>
    </source>
</evidence>
<feature type="compositionally biased region" description="Acidic residues" evidence="15">
    <location>
        <begin position="1420"/>
        <end position="1444"/>
    </location>
</feature>
<dbReference type="InterPro" id="IPR034157">
    <property type="entry name" value="TOPRIM_TopoII"/>
</dbReference>
<dbReference type="CDD" id="cd03365">
    <property type="entry name" value="TOPRIM_TopoIIA"/>
    <property type="match status" value="1"/>
</dbReference>
<dbReference type="KEGG" id="bpg:Bathy02g05900"/>
<dbReference type="eggNOG" id="KOG0355">
    <property type="taxonomic scope" value="Eukaryota"/>
</dbReference>
<dbReference type="Gene3D" id="3.30.1490.30">
    <property type="match status" value="1"/>
</dbReference>
<dbReference type="GO" id="GO:0046872">
    <property type="term" value="F:metal ion binding"/>
    <property type="evidence" value="ECO:0007669"/>
    <property type="project" value="UniProtKB-KW"/>
</dbReference>
<dbReference type="Gene3D" id="3.30.1360.40">
    <property type="match status" value="1"/>
</dbReference>
<evidence type="ECO:0000256" key="7">
    <source>
        <dbReference type="ARBA" id="ARBA00022840"/>
    </source>
</evidence>
<feature type="domain" description="Topo IIA-type catalytic" evidence="17">
    <location>
        <begin position="725"/>
        <end position="1176"/>
    </location>
</feature>
<dbReference type="InterPro" id="IPR014721">
    <property type="entry name" value="Ribsml_uS5_D2-typ_fold_subgr"/>
</dbReference>
<feature type="compositionally biased region" description="Acidic residues" evidence="15">
    <location>
        <begin position="1377"/>
        <end position="1395"/>
    </location>
</feature>
<dbReference type="InterPro" id="IPR018522">
    <property type="entry name" value="TopoIIA_CS"/>
</dbReference>
<dbReference type="InterPro" id="IPR031660">
    <property type="entry name" value="TOPRIM_C"/>
</dbReference>
<evidence type="ECO:0000256" key="8">
    <source>
        <dbReference type="ARBA" id="ARBA00022842"/>
    </source>
</evidence>
<evidence type="ECO:0000259" key="17">
    <source>
        <dbReference type="PROSITE" id="PS52040"/>
    </source>
</evidence>
<dbReference type="Gene3D" id="3.30.565.10">
    <property type="entry name" value="Histidine kinase-like ATPase, C-terminal domain"/>
    <property type="match status" value="1"/>
</dbReference>
<dbReference type="FunFam" id="3.30.1490.30:FF:000001">
    <property type="entry name" value="DNA topoisomerase 2"/>
    <property type="match status" value="1"/>
</dbReference>
<dbReference type="PROSITE" id="PS52040">
    <property type="entry name" value="TOPO_IIA"/>
    <property type="match status" value="1"/>
</dbReference>
<dbReference type="SUPFAM" id="SSF55874">
    <property type="entry name" value="ATPase domain of HSP90 chaperone/DNA topoisomerase II/histidine kinase"/>
    <property type="match status" value="1"/>
</dbReference>
<dbReference type="FunFam" id="3.30.1360.40:FF:000003">
    <property type="entry name" value="DNA topoisomerase 2"/>
    <property type="match status" value="1"/>
</dbReference>
<dbReference type="PROSITE" id="PS00177">
    <property type="entry name" value="TOPOISOMERASE_II"/>
    <property type="match status" value="1"/>
</dbReference>
<evidence type="ECO:0000259" key="16">
    <source>
        <dbReference type="PROSITE" id="PS50880"/>
    </source>
</evidence>
<dbReference type="SUPFAM" id="SSF54211">
    <property type="entry name" value="Ribosomal protein S5 domain 2-like"/>
    <property type="match status" value="1"/>
</dbReference>
<dbReference type="InterPro" id="IPR013506">
    <property type="entry name" value="Topo_IIA_bsu_dom2"/>
</dbReference>
<dbReference type="PROSITE" id="PS50880">
    <property type="entry name" value="TOPRIM"/>
    <property type="match status" value="1"/>
</dbReference>
<keyword evidence="14" id="KW-0175">Coiled coil</keyword>
<dbReference type="OrthoDB" id="276498at2759"/>
<evidence type="ECO:0000256" key="1">
    <source>
        <dbReference type="ARBA" id="ARBA00000185"/>
    </source>
</evidence>
<keyword evidence="19" id="KW-1185">Reference proteome</keyword>
<dbReference type="RefSeq" id="XP_007514678.1">
    <property type="nucleotide sequence ID" value="XM_007514616.1"/>
</dbReference>
<comment type="cofactor">
    <cofactor evidence="2">
        <name>Ca(2+)</name>
        <dbReference type="ChEBI" id="CHEBI:29108"/>
    </cofactor>
</comment>
<dbReference type="FunFam" id="3.30.230.10:FF:000008">
    <property type="entry name" value="DNA topoisomerase 2"/>
    <property type="match status" value="1"/>
</dbReference>
<name>K8F0A4_9CHLO</name>
<dbReference type="STRING" id="41875.K8F0A4"/>
<dbReference type="Gene3D" id="3.90.199.10">
    <property type="entry name" value="Topoisomerase II, domain 5"/>
    <property type="match status" value="1"/>
</dbReference>
<dbReference type="GO" id="GO:0003918">
    <property type="term" value="F:DNA topoisomerase type II (double strand cut, ATP-hydrolyzing) activity"/>
    <property type="evidence" value="ECO:0007669"/>
    <property type="project" value="UniProtKB-UniRule"/>
</dbReference>
<feature type="compositionally biased region" description="Low complexity" evidence="15">
    <location>
        <begin position="1337"/>
        <end position="1365"/>
    </location>
</feature>
<evidence type="ECO:0000256" key="12">
    <source>
        <dbReference type="PROSITE-ProRule" id="PRU01384"/>
    </source>
</evidence>
<keyword evidence="6 13" id="KW-0547">Nucleotide-binding</keyword>
<dbReference type="InterPro" id="IPR020568">
    <property type="entry name" value="Ribosomal_Su5_D2-typ_SF"/>
</dbReference>
<dbReference type="SMART" id="SM00434">
    <property type="entry name" value="TOP4c"/>
    <property type="match status" value="1"/>
</dbReference>
<dbReference type="InterPro" id="IPR050634">
    <property type="entry name" value="DNA_Topoisomerase_II"/>
</dbReference>
<accession>K8F0A4</accession>
<comment type="catalytic activity">
    <reaction evidence="1 12 13">
        <text>ATP-dependent breakage, passage and rejoining of double-stranded DNA.</text>
        <dbReference type="EC" id="5.6.2.2"/>
    </reaction>
</comment>
<evidence type="ECO:0000256" key="11">
    <source>
        <dbReference type="ARBA" id="ARBA00023235"/>
    </source>
</evidence>
<evidence type="ECO:0000256" key="13">
    <source>
        <dbReference type="RuleBase" id="RU362094"/>
    </source>
</evidence>
<dbReference type="EMBL" id="FO082277">
    <property type="protein sequence ID" value="CCO14918.1"/>
    <property type="molecule type" value="Genomic_DNA"/>
</dbReference>
<feature type="compositionally biased region" description="Acidic residues" evidence="15">
    <location>
        <begin position="1230"/>
        <end position="1248"/>
    </location>
</feature>
<dbReference type="InterPro" id="IPR006171">
    <property type="entry name" value="TOPRIM_dom"/>
</dbReference>
<feature type="compositionally biased region" description="Low complexity" evidence="15">
    <location>
        <begin position="1260"/>
        <end position="1288"/>
    </location>
</feature>
<dbReference type="GO" id="GO:0000819">
    <property type="term" value="P:sister chromatid segregation"/>
    <property type="evidence" value="ECO:0007669"/>
    <property type="project" value="TreeGrafter"/>
</dbReference>
<dbReference type="GO" id="GO:0006265">
    <property type="term" value="P:DNA topological change"/>
    <property type="evidence" value="ECO:0007669"/>
    <property type="project" value="UniProtKB-UniRule"/>
</dbReference>
<dbReference type="FunFam" id="3.90.199.10:FF:000002">
    <property type="entry name" value="DNA topoisomerase 2"/>
    <property type="match status" value="1"/>
</dbReference>
<feature type="region of interest" description="Disordered" evidence="15">
    <location>
        <begin position="1336"/>
        <end position="1444"/>
    </location>
</feature>
<dbReference type="EC" id="5.6.2.2" evidence="13"/>
<dbReference type="InterPro" id="IPR002205">
    <property type="entry name" value="Topo_IIA_dom_A"/>
</dbReference>
<dbReference type="GeneID" id="19017705"/>
<dbReference type="PANTHER" id="PTHR10169">
    <property type="entry name" value="DNA TOPOISOMERASE/GYRASE"/>
    <property type="match status" value="1"/>
</dbReference>
<feature type="domain" description="Toprim" evidence="16">
    <location>
        <begin position="477"/>
        <end position="593"/>
    </location>
</feature>
<dbReference type="InterPro" id="IPR013758">
    <property type="entry name" value="Topo_IIA_A/C_ab"/>
</dbReference>
<dbReference type="InterPro" id="IPR013760">
    <property type="entry name" value="Topo_IIA-like_dom_sf"/>
</dbReference>
<feature type="coiled-coil region" evidence="14">
    <location>
        <begin position="1146"/>
        <end position="1203"/>
    </location>
</feature>
<dbReference type="FunFam" id="3.30.565.10:FF:000004">
    <property type="entry name" value="DNA topoisomerase 2"/>
    <property type="match status" value="1"/>
</dbReference>
<dbReference type="CDD" id="cd16930">
    <property type="entry name" value="HATPase_TopII-like"/>
    <property type="match status" value="1"/>
</dbReference>
<evidence type="ECO:0000256" key="14">
    <source>
        <dbReference type="SAM" id="Coils"/>
    </source>
</evidence>
<dbReference type="InterPro" id="IPR001241">
    <property type="entry name" value="Topo_IIA"/>
</dbReference>
<feature type="region of interest" description="Disordered" evidence="15">
    <location>
        <begin position="1"/>
        <end position="24"/>
    </location>
</feature>
<dbReference type="GO" id="GO:0005634">
    <property type="term" value="C:nucleus"/>
    <property type="evidence" value="ECO:0007669"/>
    <property type="project" value="TreeGrafter"/>
</dbReference>
<evidence type="ECO:0000256" key="4">
    <source>
        <dbReference type="ARBA" id="ARBA00011080"/>
    </source>
</evidence>
<dbReference type="InterPro" id="IPR036890">
    <property type="entry name" value="HATPase_C_sf"/>
</dbReference>
<comment type="similarity">
    <text evidence="4 13">Belongs to the type II topoisomerase family.</text>
</comment>
<dbReference type="InterPro" id="IPR013757">
    <property type="entry name" value="Topo_IIA_A_a_sf"/>
</dbReference>
<dbReference type="SUPFAM" id="SSF56719">
    <property type="entry name" value="Type II DNA topoisomerase"/>
    <property type="match status" value="1"/>
</dbReference>
<dbReference type="FunFam" id="3.40.50.670:FF:000001">
    <property type="entry name" value="DNA topoisomerase 2"/>
    <property type="match status" value="2"/>
</dbReference>
<dbReference type="Pfam" id="PF16898">
    <property type="entry name" value="TOPRIM_C"/>
    <property type="match status" value="1"/>
</dbReference>
<evidence type="ECO:0000256" key="3">
    <source>
        <dbReference type="ARBA" id="ARBA00001946"/>
    </source>
</evidence>
<keyword evidence="10 12" id="KW-0238">DNA-binding</keyword>